<proteinExistence type="predicted"/>
<name>A0ABY2KGD4_9RHOB</name>
<keyword evidence="2" id="KW-1185">Reference proteome</keyword>
<comment type="caution">
    <text evidence="1">The sequence shown here is derived from an EMBL/GenBank/DDBJ whole genome shotgun (WGS) entry which is preliminary data.</text>
</comment>
<reference evidence="1 2" key="1">
    <citation type="submission" date="2018-11" db="EMBL/GenBank/DDBJ databases">
        <title>Tabrizicola sp. isolated from sediment of alpine lake.</title>
        <authorList>
            <person name="Liu Z."/>
        </authorList>
    </citation>
    <scope>NUCLEOTIDE SEQUENCE [LARGE SCALE GENOMIC DNA]</scope>
    <source>
        <strain evidence="1 2">DRYC-M-16</strain>
    </source>
</reference>
<feature type="non-terminal residue" evidence="1">
    <location>
        <position position="68"/>
    </location>
</feature>
<sequence length="68" mass="7421">EQKAESVAELEKVNDSIRRSAANGVQLASLEREYANLQIQYNSAVNNMAQASTGERIEVLSRGGRVSL</sequence>
<protein>
    <submittedName>
        <fullName evidence="1">Lipopolysaccharide biosynthesis</fullName>
    </submittedName>
</protein>
<evidence type="ECO:0000313" key="2">
    <source>
        <dbReference type="Proteomes" id="UP000297741"/>
    </source>
</evidence>
<gene>
    <name evidence="1" type="ORF">EEB11_19510</name>
</gene>
<accession>A0ABY2KGD4</accession>
<evidence type="ECO:0000313" key="1">
    <source>
        <dbReference type="EMBL" id="TGD41017.1"/>
    </source>
</evidence>
<dbReference type="EMBL" id="RPEM01000086">
    <property type="protein sequence ID" value="TGD41017.1"/>
    <property type="molecule type" value="Genomic_DNA"/>
</dbReference>
<organism evidence="1 2">
    <name type="scientific">Pseudotabrizicola sediminis</name>
    <dbReference type="NCBI Taxonomy" id="2486418"/>
    <lineage>
        <taxon>Bacteria</taxon>
        <taxon>Pseudomonadati</taxon>
        <taxon>Pseudomonadota</taxon>
        <taxon>Alphaproteobacteria</taxon>
        <taxon>Rhodobacterales</taxon>
        <taxon>Paracoccaceae</taxon>
        <taxon>Pseudotabrizicola</taxon>
    </lineage>
</organism>
<dbReference type="Proteomes" id="UP000297741">
    <property type="component" value="Unassembled WGS sequence"/>
</dbReference>
<feature type="non-terminal residue" evidence="1">
    <location>
        <position position="1"/>
    </location>
</feature>